<evidence type="ECO:0000313" key="1">
    <source>
        <dbReference type="EMBL" id="JAD37621.1"/>
    </source>
</evidence>
<organism evidence="1">
    <name type="scientific">Arundo donax</name>
    <name type="common">Giant reed</name>
    <name type="synonym">Donax arundinaceus</name>
    <dbReference type="NCBI Taxonomy" id="35708"/>
    <lineage>
        <taxon>Eukaryota</taxon>
        <taxon>Viridiplantae</taxon>
        <taxon>Streptophyta</taxon>
        <taxon>Embryophyta</taxon>
        <taxon>Tracheophyta</taxon>
        <taxon>Spermatophyta</taxon>
        <taxon>Magnoliopsida</taxon>
        <taxon>Liliopsida</taxon>
        <taxon>Poales</taxon>
        <taxon>Poaceae</taxon>
        <taxon>PACMAD clade</taxon>
        <taxon>Arundinoideae</taxon>
        <taxon>Arundineae</taxon>
        <taxon>Arundo</taxon>
    </lineage>
</organism>
<proteinExistence type="predicted"/>
<protein>
    <submittedName>
        <fullName evidence="1">Uncharacterized protein</fullName>
    </submittedName>
</protein>
<dbReference type="AlphaFoldDB" id="A0A0A8ZFS5"/>
<accession>A0A0A8ZFS5</accession>
<reference evidence="1" key="2">
    <citation type="journal article" date="2015" name="Data Brief">
        <title>Shoot transcriptome of the giant reed, Arundo donax.</title>
        <authorList>
            <person name="Barrero R.A."/>
            <person name="Guerrero F.D."/>
            <person name="Moolhuijzen P."/>
            <person name="Goolsby J.A."/>
            <person name="Tidwell J."/>
            <person name="Bellgard S.E."/>
            <person name="Bellgard M.I."/>
        </authorList>
    </citation>
    <scope>NUCLEOTIDE SEQUENCE</scope>
    <source>
        <tissue evidence="1">Shoot tissue taken approximately 20 cm above the soil surface</tissue>
    </source>
</reference>
<dbReference type="EMBL" id="GBRH01260274">
    <property type="protein sequence ID" value="JAD37621.1"/>
    <property type="molecule type" value="Transcribed_RNA"/>
</dbReference>
<sequence length="42" mass="4737">MTSFSGMLWNSCSAWSMHPHLAYISISALQMYVLRSMPCLSP</sequence>
<name>A0A0A8ZFS5_ARUDO</name>
<reference evidence="1" key="1">
    <citation type="submission" date="2014-09" db="EMBL/GenBank/DDBJ databases">
        <authorList>
            <person name="Magalhaes I.L.F."/>
            <person name="Oliveira U."/>
            <person name="Santos F.R."/>
            <person name="Vidigal T.H.D.A."/>
            <person name="Brescovit A.D."/>
            <person name="Santos A.J."/>
        </authorList>
    </citation>
    <scope>NUCLEOTIDE SEQUENCE</scope>
    <source>
        <tissue evidence="1">Shoot tissue taken approximately 20 cm above the soil surface</tissue>
    </source>
</reference>